<evidence type="ECO:0000313" key="3">
    <source>
        <dbReference type="Proteomes" id="UP000317722"/>
    </source>
</evidence>
<keyword evidence="3" id="KW-1185">Reference proteome</keyword>
<dbReference type="Pfam" id="PF13376">
    <property type="entry name" value="OmdA"/>
    <property type="match status" value="1"/>
</dbReference>
<dbReference type="OrthoDB" id="9796999at2"/>
<evidence type="ECO:0000256" key="1">
    <source>
        <dbReference type="SAM" id="MobiDB-lite"/>
    </source>
</evidence>
<proteinExistence type="predicted"/>
<evidence type="ECO:0008006" key="4">
    <source>
        <dbReference type="Google" id="ProtNLM"/>
    </source>
</evidence>
<sequence length="227" mass="25369">MTRKGTPKQLGTPGGTPDRPATFFSGPEEFGAWLAANHDTATELWMGLRKRHVADRGLTWEQAVIEALCWGWIDSVAQGVDEDSRRQRWTPRKPTSNWSAINIATVERLKTEGRMQPSGLAAYERRRADRSGIYSYESLGEIELAPEYAARLAADPAASAFWEIATATYKKLARHWVMTAKQEATRDKRMAQLLADSAAGRLIPSQRYGNQPRWVERAAEAARAAQP</sequence>
<protein>
    <recommendedName>
        <fullName evidence="4">Bacteriocin-protection protein, YdeI/OmpD-associated family</fullName>
    </recommendedName>
</protein>
<organism evidence="2 3">
    <name type="scientific">Pedococcus bigeumensis</name>
    <dbReference type="NCBI Taxonomy" id="433644"/>
    <lineage>
        <taxon>Bacteria</taxon>
        <taxon>Bacillati</taxon>
        <taxon>Actinomycetota</taxon>
        <taxon>Actinomycetes</taxon>
        <taxon>Micrococcales</taxon>
        <taxon>Intrasporangiaceae</taxon>
        <taxon>Pedococcus</taxon>
    </lineage>
</organism>
<feature type="region of interest" description="Disordered" evidence="1">
    <location>
        <begin position="1"/>
        <end position="21"/>
    </location>
</feature>
<comment type="caution">
    <text evidence="2">The sequence shown here is derived from an EMBL/GenBank/DDBJ whole genome shotgun (WGS) entry which is preliminary data.</text>
</comment>
<evidence type="ECO:0000313" key="2">
    <source>
        <dbReference type="EMBL" id="TPG19608.1"/>
    </source>
</evidence>
<reference evidence="2 3" key="1">
    <citation type="journal article" date="2019" name="Environ. Microbiol.">
        <title>Species interactions and distinct microbial communities in high Arctic permafrost affected cryosols are associated with the CH4 and CO2 gas fluxes.</title>
        <authorList>
            <person name="Altshuler I."/>
            <person name="Hamel J."/>
            <person name="Turney S."/>
            <person name="Magnuson E."/>
            <person name="Levesque R."/>
            <person name="Greer C."/>
            <person name="Whyte L.G."/>
        </authorList>
    </citation>
    <scope>NUCLEOTIDE SEQUENCE [LARGE SCALE GENOMIC DNA]</scope>
    <source>
        <strain evidence="2 3">S9.3A</strain>
    </source>
</reference>
<accession>A0A502D336</accession>
<name>A0A502D336_9MICO</name>
<gene>
    <name evidence="2" type="ORF">EAH86_03895</name>
</gene>
<dbReference type="AlphaFoldDB" id="A0A502D336"/>
<dbReference type="RefSeq" id="WP_140737258.1">
    <property type="nucleotide sequence ID" value="NZ_RCZM01000001.1"/>
</dbReference>
<dbReference type="EMBL" id="RCZM01000001">
    <property type="protein sequence ID" value="TPG19608.1"/>
    <property type="molecule type" value="Genomic_DNA"/>
</dbReference>
<dbReference type="Proteomes" id="UP000317722">
    <property type="component" value="Unassembled WGS sequence"/>
</dbReference>